<comment type="caution">
    <text evidence="1">The sequence shown here is derived from an EMBL/GenBank/DDBJ whole genome shotgun (WGS) entry which is preliminary data.</text>
</comment>
<dbReference type="AlphaFoldDB" id="A0A5C6F048"/>
<gene>
    <name evidence="1" type="ORF">Poly51_31440</name>
</gene>
<dbReference type="RefSeq" id="WP_146458653.1">
    <property type="nucleotide sequence ID" value="NZ_SJPW01000004.1"/>
</dbReference>
<evidence type="ECO:0000313" key="2">
    <source>
        <dbReference type="Proteomes" id="UP000318288"/>
    </source>
</evidence>
<dbReference type="OrthoDB" id="240576at2"/>
<keyword evidence="2" id="KW-1185">Reference proteome</keyword>
<sequence>MNPLAIVCPFCPLHCDDLLVDKDGELNVACSIASQAFAAAVEPNPIAREAVMPPPSGVVRLAASQVSLSEARDLAGLLRTGRIELTVDETPTQAALRAAIARDGNISATLGDVRKHANVVWSVGDCTASMPRIWERVGCDPVIVDAIGANELADLVYEIDSGATQVDTLGNALKSAKYLAVIVSPSAFRSGEETVTAELLVRAVLRWNQASRRAVLVSLDPAAMLRSVAGWHTNLRLPRTTGPVDVRMGTPITGAYPAELQIGGIDPGTPLAASYVPAAVAGVHFADAIIRGDATVTLPLDKITAGVNERRSGREILDACGLFGMNEK</sequence>
<dbReference type="EMBL" id="SJPW01000004">
    <property type="protein sequence ID" value="TWU54425.1"/>
    <property type="molecule type" value="Genomic_DNA"/>
</dbReference>
<organism evidence="1 2">
    <name type="scientific">Rubripirellula tenax</name>
    <dbReference type="NCBI Taxonomy" id="2528015"/>
    <lineage>
        <taxon>Bacteria</taxon>
        <taxon>Pseudomonadati</taxon>
        <taxon>Planctomycetota</taxon>
        <taxon>Planctomycetia</taxon>
        <taxon>Pirellulales</taxon>
        <taxon>Pirellulaceae</taxon>
        <taxon>Rubripirellula</taxon>
    </lineage>
</organism>
<proteinExistence type="predicted"/>
<evidence type="ECO:0000313" key="1">
    <source>
        <dbReference type="EMBL" id="TWU54425.1"/>
    </source>
</evidence>
<accession>A0A5C6F048</accession>
<name>A0A5C6F048_9BACT</name>
<dbReference type="Proteomes" id="UP000318288">
    <property type="component" value="Unassembled WGS sequence"/>
</dbReference>
<evidence type="ECO:0008006" key="3">
    <source>
        <dbReference type="Google" id="ProtNLM"/>
    </source>
</evidence>
<protein>
    <recommendedName>
        <fullName evidence="3">Formyltransferase/hydrolase complex Fhc subunit B</fullName>
    </recommendedName>
</protein>
<reference evidence="1 2" key="1">
    <citation type="submission" date="2019-02" db="EMBL/GenBank/DDBJ databases">
        <title>Deep-cultivation of Planctomycetes and their phenomic and genomic characterization uncovers novel biology.</title>
        <authorList>
            <person name="Wiegand S."/>
            <person name="Jogler M."/>
            <person name="Boedeker C."/>
            <person name="Pinto D."/>
            <person name="Vollmers J."/>
            <person name="Rivas-Marin E."/>
            <person name="Kohn T."/>
            <person name="Peeters S.H."/>
            <person name="Heuer A."/>
            <person name="Rast P."/>
            <person name="Oberbeckmann S."/>
            <person name="Bunk B."/>
            <person name="Jeske O."/>
            <person name="Meyerdierks A."/>
            <person name="Storesund J.E."/>
            <person name="Kallscheuer N."/>
            <person name="Luecker S."/>
            <person name="Lage O.M."/>
            <person name="Pohl T."/>
            <person name="Merkel B.J."/>
            <person name="Hornburger P."/>
            <person name="Mueller R.-W."/>
            <person name="Bruemmer F."/>
            <person name="Labrenz M."/>
            <person name="Spormann A.M."/>
            <person name="Op Den Camp H."/>
            <person name="Overmann J."/>
            <person name="Amann R."/>
            <person name="Jetten M.S.M."/>
            <person name="Mascher T."/>
            <person name="Medema M.H."/>
            <person name="Devos D.P."/>
            <person name="Kaster A.-K."/>
            <person name="Ovreas L."/>
            <person name="Rohde M."/>
            <person name="Galperin M.Y."/>
            <person name="Jogler C."/>
        </authorList>
    </citation>
    <scope>NUCLEOTIDE SEQUENCE [LARGE SCALE GENOMIC DNA]</scope>
    <source>
        <strain evidence="1 2">Poly51</strain>
    </source>
</reference>